<comment type="subcellular location">
    <subcellularLocation>
        <location evidence="1">Mitochondrion</location>
    </subcellularLocation>
</comment>
<proteinExistence type="predicted"/>
<accession>A0A830HQ91</accession>
<sequence length="175" mass="19306">MSLSMAIRTSAPHNDTAIALNIYLSHLSSIVALRVCFCLSSPPPRRTATGDGDLVARVASVVVAKTGSAISISTTEKEVVRCGGAARRRASKARMDLKFFVHRANVMALYRECLRTARRAPVQARADLCEMARQEFRDSIRLSDGNTKDAPNAKMLLQQGRNRLQEIKMMVDMVK</sequence>
<dbReference type="GO" id="GO:0005739">
    <property type="term" value="C:mitochondrion"/>
    <property type="evidence" value="ECO:0007669"/>
    <property type="project" value="UniProtKB-SubCell"/>
</dbReference>
<dbReference type="AlphaFoldDB" id="A0A830HQ91"/>
<dbReference type="EMBL" id="BNJQ01000015">
    <property type="protein sequence ID" value="GHP07189.1"/>
    <property type="molecule type" value="Genomic_DNA"/>
</dbReference>
<organism evidence="4 5">
    <name type="scientific">Pycnococcus provasolii</name>
    <dbReference type="NCBI Taxonomy" id="41880"/>
    <lineage>
        <taxon>Eukaryota</taxon>
        <taxon>Viridiplantae</taxon>
        <taxon>Chlorophyta</taxon>
        <taxon>Pseudoscourfieldiophyceae</taxon>
        <taxon>Pseudoscourfieldiales</taxon>
        <taxon>Pycnococcaceae</taxon>
        <taxon>Pycnococcus</taxon>
    </lineage>
</organism>
<dbReference type="InterPro" id="IPR008011">
    <property type="entry name" value="Complex1_LYR_dom"/>
</dbReference>
<reference evidence="4" key="1">
    <citation type="submission" date="2020-10" db="EMBL/GenBank/DDBJ databases">
        <title>Unveiling of a novel bifunctional photoreceptor, Dualchrome1, isolated from a cosmopolitan green alga.</title>
        <authorList>
            <person name="Suzuki S."/>
            <person name="Kawachi M."/>
        </authorList>
    </citation>
    <scope>NUCLEOTIDE SEQUENCE</scope>
    <source>
        <strain evidence="4">NIES 2893</strain>
    </source>
</reference>
<comment type="caution">
    <text evidence="4">The sequence shown here is derived from an EMBL/GenBank/DDBJ whole genome shotgun (WGS) entry which is preliminary data.</text>
</comment>
<keyword evidence="5" id="KW-1185">Reference proteome</keyword>
<evidence type="ECO:0000313" key="5">
    <source>
        <dbReference type="Proteomes" id="UP000660262"/>
    </source>
</evidence>
<evidence type="ECO:0000256" key="2">
    <source>
        <dbReference type="ARBA" id="ARBA00023128"/>
    </source>
</evidence>
<name>A0A830HQ91_9CHLO</name>
<evidence type="ECO:0000256" key="1">
    <source>
        <dbReference type="ARBA" id="ARBA00004173"/>
    </source>
</evidence>
<dbReference type="OrthoDB" id="74240at2759"/>
<dbReference type="Pfam" id="PF05347">
    <property type="entry name" value="Complex1_LYR"/>
    <property type="match status" value="1"/>
</dbReference>
<dbReference type="PANTHER" id="PTHR13675">
    <property type="entry name" value="LYR MOTIF-CONTAINING PROTEIN 2"/>
    <property type="match status" value="1"/>
</dbReference>
<protein>
    <recommendedName>
        <fullName evidence="3">Complex 1 LYR protein domain-containing protein</fullName>
    </recommendedName>
</protein>
<feature type="domain" description="Complex 1 LYR protein" evidence="3">
    <location>
        <begin position="106"/>
        <end position="166"/>
    </location>
</feature>
<gene>
    <name evidence="4" type="ORF">PPROV_000593100</name>
</gene>
<dbReference type="PANTHER" id="PTHR13675:SF0">
    <property type="entry name" value="LYR MOTIF-CONTAINING PROTEIN 2"/>
    <property type="match status" value="1"/>
</dbReference>
<dbReference type="Proteomes" id="UP000660262">
    <property type="component" value="Unassembled WGS sequence"/>
</dbReference>
<evidence type="ECO:0000313" key="4">
    <source>
        <dbReference type="EMBL" id="GHP07189.1"/>
    </source>
</evidence>
<keyword evidence="2" id="KW-0496">Mitochondrion</keyword>
<evidence type="ECO:0000259" key="3">
    <source>
        <dbReference type="Pfam" id="PF05347"/>
    </source>
</evidence>